<evidence type="ECO:0000313" key="1">
    <source>
        <dbReference type="EMBL" id="NGN83608.1"/>
    </source>
</evidence>
<reference evidence="1 2" key="1">
    <citation type="submission" date="2020-02" db="EMBL/GenBank/DDBJ databases">
        <title>Genome sequence of the type strain DSM 27180 of Arthrobacter silviterrae.</title>
        <authorList>
            <person name="Gao J."/>
            <person name="Sun J."/>
        </authorList>
    </citation>
    <scope>NUCLEOTIDE SEQUENCE [LARGE SCALE GENOMIC DNA]</scope>
    <source>
        <strain evidence="1 2">DSM 27180</strain>
    </source>
</reference>
<organism evidence="1 2">
    <name type="scientific">Arthrobacter silviterrae</name>
    <dbReference type="NCBI Taxonomy" id="2026658"/>
    <lineage>
        <taxon>Bacteria</taxon>
        <taxon>Bacillati</taxon>
        <taxon>Actinomycetota</taxon>
        <taxon>Actinomycetes</taxon>
        <taxon>Micrococcales</taxon>
        <taxon>Micrococcaceae</taxon>
        <taxon>Arthrobacter</taxon>
    </lineage>
</organism>
<proteinExistence type="predicted"/>
<dbReference type="Proteomes" id="UP000479226">
    <property type="component" value="Unassembled WGS sequence"/>
</dbReference>
<dbReference type="InterPro" id="IPR039498">
    <property type="entry name" value="NTP_transf_5"/>
</dbReference>
<gene>
    <name evidence="1" type="ORF">G6N77_09080</name>
</gene>
<accession>A0ABX0D9N7</accession>
<dbReference type="RefSeq" id="WP_165181735.1">
    <property type="nucleotide sequence ID" value="NZ_JAAKZI010000013.1"/>
</dbReference>
<protein>
    <submittedName>
        <fullName evidence="1">Nucleotidyltransferase family protein</fullName>
    </submittedName>
</protein>
<sequence>MDQVETLTMHEGVLLTHALLAYLASENDIRVLFVKGPGVVLQGLREGHQSTDADVLIEPQNFDRFLTLVESRGWLRRPSDPDGERFPTHSVTYYHPQWPNDIDAHKSFPGFEANSDTAFDVMWDGHTTVRMANREIPVPSLEASRLILAVHSLRSEWKHREQREYDFLLGLEISDQKAFLSICTGVGALAAARPFIAAKLGDDVISEWPKPSPEWVFRLSAKTGGLGRWHMLRQTPWQKIPRTVWRDLFPPTEVLLMNNLYTNTTPIGLAKAYLARFKSAMRTLLLSRSKLNVRSTQAKSRSDI</sequence>
<dbReference type="Pfam" id="PF14907">
    <property type="entry name" value="NTP_transf_5"/>
    <property type="match status" value="1"/>
</dbReference>
<dbReference type="EMBL" id="JAAKZI010000013">
    <property type="protein sequence ID" value="NGN83608.1"/>
    <property type="molecule type" value="Genomic_DNA"/>
</dbReference>
<keyword evidence="2" id="KW-1185">Reference proteome</keyword>
<name>A0ABX0D9N7_9MICC</name>
<evidence type="ECO:0000313" key="2">
    <source>
        <dbReference type="Proteomes" id="UP000479226"/>
    </source>
</evidence>
<comment type="caution">
    <text evidence="1">The sequence shown here is derived from an EMBL/GenBank/DDBJ whole genome shotgun (WGS) entry which is preliminary data.</text>
</comment>